<feature type="domain" description="DUF3566" evidence="3">
    <location>
        <begin position="39"/>
        <end position="154"/>
    </location>
</feature>
<dbReference type="Proteomes" id="UP000316988">
    <property type="component" value="Unassembled WGS sequence"/>
</dbReference>
<dbReference type="AlphaFoldDB" id="A0A554RNL8"/>
<evidence type="ECO:0000313" key="5">
    <source>
        <dbReference type="Proteomes" id="UP000316988"/>
    </source>
</evidence>
<evidence type="ECO:0000256" key="2">
    <source>
        <dbReference type="SAM" id="Phobius"/>
    </source>
</evidence>
<protein>
    <submittedName>
        <fullName evidence="4">DUF3566 domain-containing protein</fullName>
    </submittedName>
</protein>
<keyword evidence="2" id="KW-0812">Transmembrane</keyword>
<feature type="transmembrane region" description="Helical" evidence="2">
    <location>
        <begin position="113"/>
        <end position="139"/>
    </location>
</feature>
<accession>A0A554RNL8</accession>
<organism evidence="4 5">
    <name type="scientific">Aeromicrobium piscarium</name>
    <dbReference type="NCBI Taxonomy" id="2590901"/>
    <lineage>
        <taxon>Bacteria</taxon>
        <taxon>Bacillati</taxon>
        <taxon>Actinomycetota</taxon>
        <taxon>Actinomycetes</taxon>
        <taxon>Propionibacteriales</taxon>
        <taxon>Nocardioidaceae</taxon>
        <taxon>Aeromicrobium</taxon>
    </lineage>
</organism>
<proteinExistence type="predicted"/>
<dbReference type="Pfam" id="PF12089">
    <property type="entry name" value="DUF3566"/>
    <property type="match status" value="1"/>
</dbReference>
<evidence type="ECO:0000313" key="4">
    <source>
        <dbReference type="EMBL" id="TSD55706.1"/>
    </source>
</evidence>
<keyword evidence="2" id="KW-0472">Membrane</keyword>
<gene>
    <name evidence="4" type="ORF">FNM00_16445</name>
</gene>
<dbReference type="OrthoDB" id="3240216at2"/>
<evidence type="ECO:0000256" key="1">
    <source>
        <dbReference type="SAM" id="MobiDB-lite"/>
    </source>
</evidence>
<dbReference type="InterPro" id="IPR021949">
    <property type="entry name" value="DUF3566_TM"/>
</dbReference>
<name>A0A554RNL8_9ACTN</name>
<evidence type="ECO:0000259" key="3">
    <source>
        <dbReference type="Pfam" id="PF12089"/>
    </source>
</evidence>
<feature type="transmembrane region" description="Helical" evidence="2">
    <location>
        <begin position="55"/>
        <end position="78"/>
    </location>
</feature>
<reference evidence="4 5" key="1">
    <citation type="submission" date="2019-07" db="EMBL/GenBank/DDBJ databases">
        <authorList>
            <person name="Zhao L.H."/>
        </authorList>
    </citation>
    <scope>NUCLEOTIDE SEQUENCE [LARGE SCALE GENOMIC DNA]</scope>
    <source>
        <strain evidence="4 5">Co35</strain>
    </source>
</reference>
<dbReference type="EMBL" id="VLNT01000021">
    <property type="protein sequence ID" value="TSD55706.1"/>
    <property type="molecule type" value="Genomic_DNA"/>
</dbReference>
<feature type="region of interest" description="Disordered" evidence="1">
    <location>
        <begin position="1"/>
        <end position="29"/>
    </location>
</feature>
<comment type="caution">
    <text evidence="4">The sequence shown here is derived from an EMBL/GenBank/DDBJ whole genome shotgun (WGS) entry which is preliminary data.</text>
</comment>
<keyword evidence="2" id="KW-1133">Transmembrane helix</keyword>
<sequence>MRGKGPATPPAEQQVSARGKADAASTKVEVEQDATEPGRALLRLRYIEPWSVTRLAFVISVALMIVAVVAMAVFWVVLQITGVWGALNDSVTNILSDDAGSFDVSDYFGFGRLVGLTLVLSALNVVFMTALATIAAHLYNLSASILGGLKVTFLEDQR</sequence>
<keyword evidence="5" id="KW-1185">Reference proteome</keyword>